<feature type="region of interest" description="Disordered" evidence="8">
    <location>
        <begin position="131"/>
        <end position="247"/>
    </location>
</feature>
<proteinExistence type="inferred from homology"/>
<dbReference type="GO" id="GO:0006986">
    <property type="term" value="P:response to unfolded protein"/>
    <property type="evidence" value="ECO:0007669"/>
    <property type="project" value="UniProtKB-KW"/>
</dbReference>
<evidence type="ECO:0000313" key="10">
    <source>
        <dbReference type="EMBL" id="KAI5958288.1"/>
    </source>
</evidence>
<dbReference type="GO" id="GO:0000981">
    <property type="term" value="F:DNA-binding transcription factor activity, RNA polymerase II-specific"/>
    <property type="evidence" value="ECO:0007669"/>
    <property type="project" value="InterPro"/>
</dbReference>
<feature type="compositionally biased region" description="Low complexity" evidence="8">
    <location>
        <begin position="236"/>
        <end position="245"/>
    </location>
</feature>
<evidence type="ECO:0000256" key="5">
    <source>
        <dbReference type="ARBA" id="ARBA00023163"/>
    </source>
</evidence>
<feature type="region of interest" description="Disordered" evidence="8">
    <location>
        <begin position="310"/>
        <end position="338"/>
    </location>
</feature>
<feature type="domain" description="BZIP" evidence="9">
    <location>
        <begin position="66"/>
        <end position="120"/>
    </location>
</feature>
<sequence>MDMDTDKDTSTAATTNTATTTPLSHNDDTATNMNNDTFLDSSNTTTTTTTTALPPRKRAKTQEEKEQRKIERILRNRRAAHASREKKRRHVEYLEVYVVKLEENLQKLSSGYQQLLKKLSVKDQVSTEELGLEDVSELKSQIHSNLNGSRRGGNSGSRKGRGQVEEDEDEECEEGEGEGEEHSDELNESSHEVESTPDVHVKVESNLQSPPPSKKRKYSSPKKDKTNTTTTPPPSTRSSSITSPPAHRVKVDEAEANNNSLQPQAVNDKTFYNYLSPISIHSSASSPMDFTLNSKADFNDFIFGEVKPATREQESIENTTTSHSTNTLKEFPSQTPSIEVNTQESNLSLYESGQNSAVILSNEEEKQQPPHTLVEILEKENRTMRSAISV</sequence>
<dbReference type="InterPro" id="IPR004827">
    <property type="entry name" value="bZIP"/>
</dbReference>
<comment type="caution">
    <text evidence="10">The sequence shown here is derived from an EMBL/GenBank/DDBJ whole genome shotgun (WGS) entry which is preliminary data.</text>
</comment>
<keyword evidence="11" id="KW-1185">Reference proteome</keyword>
<dbReference type="SUPFAM" id="SSF57959">
    <property type="entry name" value="Leucine zipper domain"/>
    <property type="match status" value="1"/>
</dbReference>
<feature type="compositionally biased region" description="Low complexity" evidence="8">
    <location>
        <begin position="10"/>
        <end position="21"/>
    </location>
</feature>
<dbReference type="Gene3D" id="1.20.5.170">
    <property type="match status" value="1"/>
</dbReference>
<organism evidence="10 11">
    <name type="scientific">Candida theae</name>
    <dbReference type="NCBI Taxonomy" id="1198502"/>
    <lineage>
        <taxon>Eukaryota</taxon>
        <taxon>Fungi</taxon>
        <taxon>Dikarya</taxon>
        <taxon>Ascomycota</taxon>
        <taxon>Saccharomycotina</taxon>
        <taxon>Pichiomycetes</taxon>
        <taxon>Debaryomycetaceae</taxon>
        <taxon>Candida/Lodderomyces clade</taxon>
        <taxon>Candida</taxon>
    </lineage>
</organism>
<dbReference type="Pfam" id="PF07716">
    <property type="entry name" value="bZIP_2"/>
    <property type="match status" value="1"/>
</dbReference>
<dbReference type="AlphaFoldDB" id="A0AAD5FYI6"/>
<accession>A0AAD5FYI6</accession>
<evidence type="ECO:0000256" key="4">
    <source>
        <dbReference type="ARBA" id="ARBA00023125"/>
    </source>
</evidence>
<dbReference type="GO" id="GO:0045944">
    <property type="term" value="P:positive regulation of transcription by RNA polymerase II"/>
    <property type="evidence" value="ECO:0007669"/>
    <property type="project" value="InterPro"/>
</dbReference>
<dbReference type="PANTHER" id="PTHR46714">
    <property type="entry name" value="TRANSCRIPTIONAL ACTIVATOR HAC1"/>
    <property type="match status" value="1"/>
</dbReference>
<name>A0AAD5FYI6_9ASCO</name>
<evidence type="ECO:0000313" key="11">
    <source>
        <dbReference type="Proteomes" id="UP001204833"/>
    </source>
</evidence>
<evidence type="ECO:0000256" key="8">
    <source>
        <dbReference type="SAM" id="MobiDB-lite"/>
    </source>
</evidence>
<dbReference type="PANTHER" id="PTHR46714:SF6">
    <property type="entry name" value="TRANSCRIPTIONAL ACTIVATOR HAC1"/>
    <property type="match status" value="1"/>
</dbReference>
<dbReference type="Proteomes" id="UP001204833">
    <property type="component" value="Unassembled WGS sequence"/>
</dbReference>
<feature type="compositionally biased region" description="Acidic residues" evidence="8">
    <location>
        <begin position="165"/>
        <end position="183"/>
    </location>
</feature>
<dbReference type="GO" id="GO:0003677">
    <property type="term" value="F:DNA binding"/>
    <property type="evidence" value="ECO:0007669"/>
    <property type="project" value="UniProtKB-KW"/>
</dbReference>
<evidence type="ECO:0000256" key="6">
    <source>
        <dbReference type="ARBA" id="ARBA00023230"/>
    </source>
</evidence>
<evidence type="ECO:0000256" key="1">
    <source>
        <dbReference type="ARBA" id="ARBA00004123"/>
    </source>
</evidence>
<evidence type="ECO:0000256" key="7">
    <source>
        <dbReference type="ARBA" id="ARBA00023242"/>
    </source>
</evidence>
<dbReference type="GO" id="GO:0005634">
    <property type="term" value="C:nucleus"/>
    <property type="evidence" value="ECO:0007669"/>
    <property type="project" value="UniProtKB-SubCell"/>
</dbReference>
<gene>
    <name evidence="10" type="ORF">KGF57_002643</name>
</gene>
<dbReference type="RefSeq" id="XP_051608879.1">
    <property type="nucleotide sequence ID" value="XM_051751979.1"/>
</dbReference>
<dbReference type="GeneID" id="76150702"/>
<comment type="similarity">
    <text evidence="2">Belongs to the bZIP family.</text>
</comment>
<dbReference type="SMART" id="SM00338">
    <property type="entry name" value="BRLZ"/>
    <property type="match status" value="1"/>
</dbReference>
<dbReference type="EMBL" id="JAIHNG010000118">
    <property type="protein sequence ID" value="KAI5958288.1"/>
    <property type="molecule type" value="Genomic_DNA"/>
</dbReference>
<keyword evidence="4" id="KW-0238">DNA-binding</keyword>
<evidence type="ECO:0000259" key="9">
    <source>
        <dbReference type="PROSITE" id="PS50217"/>
    </source>
</evidence>
<feature type="compositionally biased region" description="Basic and acidic residues" evidence="8">
    <location>
        <begin position="60"/>
        <end position="74"/>
    </location>
</feature>
<keyword evidence="3" id="KW-0805">Transcription regulation</keyword>
<keyword evidence="5" id="KW-0804">Transcription</keyword>
<dbReference type="CDD" id="cd14710">
    <property type="entry name" value="bZIP_HAC1-like"/>
    <property type="match status" value="1"/>
</dbReference>
<comment type="subcellular location">
    <subcellularLocation>
        <location evidence="1">Nucleus</location>
    </subcellularLocation>
</comment>
<keyword evidence="6" id="KW-0834">Unfolded protein response</keyword>
<dbReference type="PROSITE" id="PS00036">
    <property type="entry name" value="BZIP_BASIC"/>
    <property type="match status" value="1"/>
</dbReference>
<evidence type="ECO:0000256" key="3">
    <source>
        <dbReference type="ARBA" id="ARBA00023015"/>
    </source>
</evidence>
<dbReference type="PROSITE" id="PS50217">
    <property type="entry name" value="BZIP"/>
    <property type="match status" value="1"/>
</dbReference>
<dbReference type="InterPro" id="IPR046347">
    <property type="entry name" value="bZIP_sf"/>
</dbReference>
<feature type="compositionally biased region" description="Basic and acidic residues" evidence="8">
    <location>
        <begin position="184"/>
        <end position="203"/>
    </location>
</feature>
<protein>
    <submittedName>
        <fullName evidence="10">HAC1</fullName>
    </submittedName>
</protein>
<feature type="compositionally biased region" description="Polar residues" evidence="8">
    <location>
        <begin position="316"/>
        <end position="338"/>
    </location>
</feature>
<keyword evidence="7" id="KW-0539">Nucleus</keyword>
<dbReference type="InterPro" id="IPR044280">
    <property type="entry name" value="Hac1/HY5"/>
</dbReference>
<feature type="compositionally biased region" description="Basic residues" evidence="8">
    <location>
        <begin position="75"/>
        <end position="87"/>
    </location>
</feature>
<reference evidence="10 11" key="1">
    <citation type="journal article" date="2022" name="DNA Res.">
        <title>Genome analysis of five recently described species of the CUG-Ser clade uncovers Candida theae as a new hybrid lineage with pathogenic potential in the Candida parapsilosis species complex.</title>
        <authorList>
            <person name="Mixao V."/>
            <person name="Del Olmo V."/>
            <person name="Hegedusova E."/>
            <person name="Saus E."/>
            <person name="Pryszcz L."/>
            <person name="Cillingova A."/>
            <person name="Nosek J."/>
            <person name="Gabaldon T."/>
        </authorList>
    </citation>
    <scope>NUCLEOTIDE SEQUENCE [LARGE SCALE GENOMIC DNA]</scope>
    <source>
        <strain evidence="10 11">CBS 12239</strain>
    </source>
</reference>
<evidence type="ECO:0000256" key="2">
    <source>
        <dbReference type="ARBA" id="ARBA00007163"/>
    </source>
</evidence>
<feature type="region of interest" description="Disordered" evidence="8">
    <location>
        <begin position="1"/>
        <end position="87"/>
    </location>
</feature>